<dbReference type="AlphaFoldDB" id="A0A0R3Q085"/>
<organism evidence="1">
    <name type="scientific">Angiostrongylus costaricensis</name>
    <name type="common">Nematode worm</name>
    <dbReference type="NCBI Taxonomy" id="334426"/>
    <lineage>
        <taxon>Eukaryota</taxon>
        <taxon>Metazoa</taxon>
        <taxon>Ecdysozoa</taxon>
        <taxon>Nematoda</taxon>
        <taxon>Chromadorea</taxon>
        <taxon>Rhabditida</taxon>
        <taxon>Rhabditina</taxon>
        <taxon>Rhabditomorpha</taxon>
        <taxon>Strongyloidea</taxon>
        <taxon>Metastrongylidae</taxon>
        <taxon>Angiostrongylus</taxon>
    </lineage>
</organism>
<accession>A0A0R3Q085</accession>
<reference evidence="1" key="1">
    <citation type="submission" date="2017-02" db="UniProtKB">
        <authorList>
            <consortium name="WormBaseParasite"/>
        </authorList>
    </citation>
    <scope>IDENTIFICATION</scope>
</reference>
<evidence type="ECO:0000313" key="1">
    <source>
        <dbReference type="WBParaSite" id="ACOC_0001230801-mRNA-1"/>
    </source>
</evidence>
<name>A0A0R3Q085_ANGCS</name>
<sequence>LNRSSFLCKFYVQAIPNLRYTANFGGQKVHYTLYETFYKCKNGYAFFDSLNGSDVMAAKQLRQGAVFRRHGISRIVRNFHVDRLFKQSISKAIQAFKETNEDLVDLLPQISNIRWISNKDLWKLITVAPLFLARIEDLIAELEKAEKMVGSEVNSM</sequence>
<dbReference type="WBParaSite" id="ACOC_0001230801-mRNA-1">
    <property type="protein sequence ID" value="ACOC_0001230801-mRNA-1"/>
    <property type="gene ID" value="ACOC_0001230801"/>
</dbReference>
<proteinExistence type="predicted"/>
<protein>
    <submittedName>
        <fullName evidence="1">Peptidase S74 domain-containing protein</fullName>
    </submittedName>
</protein>